<evidence type="ECO:0000313" key="3">
    <source>
        <dbReference type="Proteomes" id="UP000607653"/>
    </source>
</evidence>
<sequence>MAYAKIVSHQTNGDACYVTLDIDEDPSKELAVSTLKDLEQLTGKSSSSYSSSCCIHRVPEKFHKINQYAYVPELIAIGPYHHGKESLQTMEERKREYVKALLHRISITPESNLKSLQEFFKVLCSLEKQVRKSYSEIINLSRNDFLKMMLFDGVFIVELFLKSAREVKRDEDDPIFNTNWLYASLVRDMILLENQLPLFVLDKLFNKIKSNFPGQYENQSLTRLALRFIKPLIPNDQLLLRKTSKFIGSKHLLDLTYNVLLDEVKYSPSMAIPRENLLPSVTGLQRAGVKFKKGHEETSFLDIKFIKGVLEIPPLRIEDHFEVLLRNLIAWEQCCITEDCPCIFTSYAFLMDSLINTTSDVELLCCRDIITNLLGDDKNVSSLFNNLCKEVTLVKFCYSDICHPIKDYCKNRWHVWLPTFVRNFFYS</sequence>
<dbReference type="PANTHER" id="PTHR31170:SF25">
    <property type="entry name" value="BNAA09G04570D PROTEIN"/>
    <property type="match status" value="1"/>
</dbReference>
<gene>
    <name evidence="1" type="ORF">HUJ06_004514</name>
    <name evidence="2" type="ORF">HUJ06_004515</name>
</gene>
<organism evidence="2 3">
    <name type="scientific">Nelumbo nucifera</name>
    <name type="common">Sacred lotus</name>
    <dbReference type="NCBI Taxonomy" id="4432"/>
    <lineage>
        <taxon>Eukaryota</taxon>
        <taxon>Viridiplantae</taxon>
        <taxon>Streptophyta</taxon>
        <taxon>Embryophyta</taxon>
        <taxon>Tracheophyta</taxon>
        <taxon>Spermatophyta</taxon>
        <taxon>Magnoliopsida</taxon>
        <taxon>Proteales</taxon>
        <taxon>Nelumbonaceae</taxon>
        <taxon>Nelumbo</taxon>
    </lineage>
</organism>
<proteinExistence type="predicted"/>
<evidence type="ECO:0000313" key="1">
    <source>
        <dbReference type="EMBL" id="DAD46284.1"/>
    </source>
</evidence>
<name>A0A822ZS99_NELNU</name>
<dbReference type="InterPro" id="IPR004158">
    <property type="entry name" value="DUF247_pln"/>
</dbReference>
<dbReference type="AlphaFoldDB" id="A0A822ZS99"/>
<evidence type="ECO:0000313" key="2">
    <source>
        <dbReference type="EMBL" id="DAD46285.1"/>
    </source>
</evidence>
<accession>A0A822ZS99</accession>
<dbReference type="Pfam" id="PF03140">
    <property type="entry name" value="DUF247"/>
    <property type="match status" value="1"/>
</dbReference>
<dbReference type="EMBL" id="DUZY01000007">
    <property type="protein sequence ID" value="DAD46284.1"/>
    <property type="molecule type" value="Genomic_DNA"/>
</dbReference>
<protein>
    <submittedName>
        <fullName evidence="2">Uncharacterized protein</fullName>
    </submittedName>
</protein>
<dbReference type="Proteomes" id="UP000607653">
    <property type="component" value="Unassembled WGS sequence"/>
</dbReference>
<dbReference type="PANTHER" id="PTHR31170">
    <property type="entry name" value="BNAC04G53230D PROTEIN"/>
    <property type="match status" value="1"/>
</dbReference>
<comment type="caution">
    <text evidence="2">The sequence shown here is derived from an EMBL/GenBank/DDBJ whole genome shotgun (WGS) entry which is preliminary data.</text>
</comment>
<dbReference type="EMBL" id="DUZY01000007">
    <property type="protein sequence ID" value="DAD46285.1"/>
    <property type="molecule type" value="Genomic_DNA"/>
</dbReference>
<keyword evidence="3" id="KW-1185">Reference proteome</keyword>
<reference evidence="2 3" key="1">
    <citation type="journal article" date="2020" name="Mol. Biol. Evol.">
        <title>Distinct Expression and Methylation Patterns for Genes with Different Fates following a Single Whole-Genome Duplication in Flowering Plants.</title>
        <authorList>
            <person name="Shi T."/>
            <person name="Rahmani R.S."/>
            <person name="Gugger P.F."/>
            <person name="Wang M."/>
            <person name="Li H."/>
            <person name="Zhang Y."/>
            <person name="Li Z."/>
            <person name="Wang Q."/>
            <person name="Van de Peer Y."/>
            <person name="Marchal K."/>
            <person name="Chen J."/>
        </authorList>
    </citation>
    <scope>NUCLEOTIDE SEQUENCE [LARGE SCALE GENOMIC DNA]</scope>
    <source>
        <tissue evidence="2">Leaf</tissue>
    </source>
</reference>